<reference evidence="5" key="1">
    <citation type="submission" date="2020-09" db="EMBL/GenBank/DDBJ databases">
        <authorList>
            <person name="Kikuchi T."/>
        </authorList>
    </citation>
    <scope>NUCLEOTIDE SEQUENCE</scope>
    <source>
        <strain evidence="5">SH1</strain>
    </source>
</reference>
<proteinExistence type="predicted"/>
<organism evidence="5 6">
    <name type="scientific">Bursaphelenchus okinawaensis</name>
    <dbReference type="NCBI Taxonomy" id="465554"/>
    <lineage>
        <taxon>Eukaryota</taxon>
        <taxon>Metazoa</taxon>
        <taxon>Ecdysozoa</taxon>
        <taxon>Nematoda</taxon>
        <taxon>Chromadorea</taxon>
        <taxon>Rhabditida</taxon>
        <taxon>Tylenchina</taxon>
        <taxon>Tylenchomorpha</taxon>
        <taxon>Aphelenchoidea</taxon>
        <taxon>Aphelenchoididae</taxon>
        <taxon>Bursaphelenchus</taxon>
    </lineage>
</organism>
<dbReference type="AlphaFoldDB" id="A0A811KQY8"/>
<name>A0A811KQY8_9BILA</name>
<dbReference type="InterPro" id="IPR032675">
    <property type="entry name" value="LRR_dom_sf"/>
</dbReference>
<evidence type="ECO:0000256" key="1">
    <source>
        <dbReference type="ARBA" id="ARBA00022614"/>
    </source>
</evidence>
<feature type="chain" id="PRO_5036221105" description="LRRCT domain-containing protein" evidence="4">
    <location>
        <begin position="19"/>
        <end position="521"/>
    </location>
</feature>
<dbReference type="InterPro" id="IPR026906">
    <property type="entry name" value="LRR_5"/>
</dbReference>
<dbReference type="Proteomes" id="UP000614601">
    <property type="component" value="Unassembled WGS sequence"/>
</dbReference>
<protein>
    <recommendedName>
        <fullName evidence="7">LRRCT domain-containing protein</fullName>
    </recommendedName>
</protein>
<dbReference type="InterPro" id="IPR003591">
    <property type="entry name" value="Leu-rich_rpt_typical-subtyp"/>
</dbReference>
<evidence type="ECO:0000256" key="3">
    <source>
        <dbReference type="SAM" id="Phobius"/>
    </source>
</evidence>
<dbReference type="Proteomes" id="UP000783686">
    <property type="component" value="Unassembled WGS sequence"/>
</dbReference>
<dbReference type="Pfam" id="PF13306">
    <property type="entry name" value="LRR_5"/>
    <property type="match status" value="1"/>
</dbReference>
<dbReference type="OrthoDB" id="676979at2759"/>
<evidence type="ECO:0000313" key="5">
    <source>
        <dbReference type="EMBL" id="CAD5217459.1"/>
    </source>
</evidence>
<keyword evidence="3" id="KW-1133">Transmembrane helix</keyword>
<keyword evidence="1" id="KW-0433">Leucine-rich repeat</keyword>
<keyword evidence="6" id="KW-1185">Reference proteome</keyword>
<sequence>MRLVLVVQLLVLTGLVLGIKHRNFKRLGEYEDDSDLDYSEEEDDRDAEIEPLIVCRKDGKDPCHCDDKNDVGILNCRRGTTKKGKQSNKAFLTNATVKVEDDDFKAKHISFAGNQITFLDGESIVPGQRITVKTLDFTANRISLINTETFDEFSKLEKLKLSHNLIALDSTKDGWITDKLGKTLKKLYLDYNMLGDIPNGLFDPLGTTLETLVLDGNPSLKLSDNTFGSELANLKELSLDKCKLTDLPPKLFDNLKGLQSISLIGNPMTSIPASIAKISNLIYLDLSVTELPEIPADSFTKNSKLETIYLNNNKYLAKIDDCAFCELENLKKVIINNCEQLNHINKNAFGYVEGSGPKELTVLKLDNNNLTTLDEGLAKWEDLEGIALGKNPWICDDKLEWMIKTPGLHLIGDEVPKCNAPSELAGKSIPQLRGQAGTPEASPTSNSFFASAFYALLTIVLLSGIVVAGFIMWTKRHSNPFYRPTMPNVGFSNLTAELDMDDEMMTLADEDEEALPKPVAV</sequence>
<comment type="caution">
    <text evidence="5">The sequence shown here is derived from an EMBL/GenBank/DDBJ whole genome shotgun (WGS) entry which is preliminary data.</text>
</comment>
<keyword evidence="3" id="KW-0812">Transmembrane</keyword>
<keyword evidence="3" id="KW-0472">Membrane</keyword>
<accession>A0A811KQY8</accession>
<dbReference type="SMART" id="SM00369">
    <property type="entry name" value="LRR_TYP"/>
    <property type="match status" value="5"/>
</dbReference>
<dbReference type="Gene3D" id="3.80.10.10">
    <property type="entry name" value="Ribonuclease Inhibitor"/>
    <property type="match status" value="1"/>
</dbReference>
<dbReference type="PROSITE" id="PS51450">
    <property type="entry name" value="LRR"/>
    <property type="match status" value="1"/>
</dbReference>
<dbReference type="PANTHER" id="PTHR24369">
    <property type="entry name" value="ANTIGEN BSP, PUTATIVE-RELATED"/>
    <property type="match status" value="1"/>
</dbReference>
<feature type="signal peptide" evidence="4">
    <location>
        <begin position="1"/>
        <end position="18"/>
    </location>
</feature>
<dbReference type="EMBL" id="CAJFDH010000003">
    <property type="protein sequence ID" value="CAD5217459.1"/>
    <property type="molecule type" value="Genomic_DNA"/>
</dbReference>
<evidence type="ECO:0008006" key="7">
    <source>
        <dbReference type="Google" id="ProtNLM"/>
    </source>
</evidence>
<feature type="transmembrane region" description="Helical" evidence="3">
    <location>
        <begin position="452"/>
        <end position="473"/>
    </location>
</feature>
<evidence type="ECO:0000313" key="6">
    <source>
        <dbReference type="Proteomes" id="UP000614601"/>
    </source>
</evidence>
<dbReference type="InterPro" id="IPR050541">
    <property type="entry name" value="LRR_TM_domain-containing"/>
</dbReference>
<dbReference type="EMBL" id="CAJFCW020000003">
    <property type="protein sequence ID" value="CAG9107823.1"/>
    <property type="molecule type" value="Genomic_DNA"/>
</dbReference>
<keyword evidence="4" id="KW-0732">Signal</keyword>
<dbReference type="GO" id="GO:0005886">
    <property type="term" value="C:plasma membrane"/>
    <property type="evidence" value="ECO:0007669"/>
    <property type="project" value="TreeGrafter"/>
</dbReference>
<dbReference type="InterPro" id="IPR001611">
    <property type="entry name" value="Leu-rich_rpt"/>
</dbReference>
<evidence type="ECO:0000256" key="4">
    <source>
        <dbReference type="SAM" id="SignalP"/>
    </source>
</evidence>
<evidence type="ECO:0000256" key="2">
    <source>
        <dbReference type="ARBA" id="ARBA00022737"/>
    </source>
</evidence>
<keyword evidence="2" id="KW-0677">Repeat</keyword>
<dbReference type="PANTHER" id="PTHR24369:SF213">
    <property type="entry name" value="INSULIN LIKE GROWTH FACTOR BINDING PROTEIN ACID LABILE SUBUNIT"/>
    <property type="match status" value="1"/>
</dbReference>
<dbReference type="SUPFAM" id="SSF52058">
    <property type="entry name" value="L domain-like"/>
    <property type="match status" value="1"/>
</dbReference>
<gene>
    <name evidence="5" type="ORF">BOKJ2_LOCUS7098</name>
</gene>